<organism evidence="5 6">
    <name type="scientific">Pelomonas parva</name>
    <dbReference type="NCBI Taxonomy" id="3299032"/>
    <lineage>
        <taxon>Bacteria</taxon>
        <taxon>Pseudomonadati</taxon>
        <taxon>Pseudomonadota</taxon>
        <taxon>Betaproteobacteria</taxon>
        <taxon>Burkholderiales</taxon>
        <taxon>Sphaerotilaceae</taxon>
        <taxon>Roseateles</taxon>
    </lineage>
</organism>
<evidence type="ECO:0000313" key="6">
    <source>
        <dbReference type="Proteomes" id="UP001606210"/>
    </source>
</evidence>
<feature type="region of interest" description="Disordered" evidence="2">
    <location>
        <begin position="493"/>
        <end position="516"/>
    </location>
</feature>
<feature type="domain" description="Integrase catalytic" evidence="4">
    <location>
        <begin position="135"/>
        <end position="316"/>
    </location>
</feature>
<dbReference type="Gene3D" id="3.30.420.10">
    <property type="entry name" value="Ribonuclease H-like superfamily/Ribonuclease H"/>
    <property type="match status" value="1"/>
</dbReference>
<protein>
    <submittedName>
        <fullName evidence="5">IS21 family transposase</fullName>
    </submittedName>
</protein>
<dbReference type="EMBL" id="JBIGHV010000012">
    <property type="protein sequence ID" value="MFG6433450.1"/>
    <property type="molecule type" value="Genomic_DNA"/>
</dbReference>
<evidence type="ECO:0000256" key="1">
    <source>
        <dbReference type="ARBA" id="ARBA00009277"/>
    </source>
</evidence>
<comment type="similarity">
    <text evidence="1">Belongs to the transposase IS21/IS408/IS1162 family.</text>
</comment>
<dbReference type="PANTHER" id="PTHR35004">
    <property type="entry name" value="TRANSPOSASE RV3428C-RELATED"/>
    <property type="match status" value="1"/>
</dbReference>
<reference evidence="5 6" key="1">
    <citation type="submission" date="2024-08" db="EMBL/GenBank/DDBJ databases">
        <authorList>
            <person name="Lu H."/>
        </authorList>
    </citation>
    <scope>NUCLEOTIDE SEQUENCE [LARGE SCALE GENOMIC DNA]</scope>
    <source>
        <strain evidence="5 6">LYH14W</strain>
    </source>
</reference>
<comment type="caution">
    <text evidence="5">The sequence shown here is derived from an EMBL/GenBank/DDBJ whole genome shotgun (WGS) entry which is preliminary data.</text>
</comment>
<dbReference type="Pfam" id="PF22483">
    <property type="entry name" value="Mu-transpos_C_2"/>
    <property type="match status" value="1"/>
</dbReference>
<evidence type="ECO:0000256" key="2">
    <source>
        <dbReference type="SAM" id="MobiDB-lite"/>
    </source>
</evidence>
<dbReference type="RefSeq" id="WP_394484179.1">
    <property type="nucleotide sequence ID" value="NZ_JBIGHV010000012.1"/>
</dbReference>
<gene>
    <name evidence="5" type="primary">istA</name>
    <name evidence="5" type="ORF">ACG00Y_26320</name>
</gene>
<dbReference type="InterPro" id="IPR036397">
    <property type="entry name" value="RNaseH_sf"/>
</dbReference>
<dbReference type="InterPro" id="IPR054353">
    <property type="entry name" value="IstA-like_C"/>
</dbReference>
<accession>A0ABW7FCU0</accession>
<dbReference type="Proteomes" id="UP001606210">
    <property type="component" value="Unassembled WGS sequence"/>
</dbReference>
<dbReference type="InterPro" id="IPR012337">
    <property type="entry name" value="RNaseH-like_sf"/>
</dbReference>
<dbReference type="SUPFAM" id="SSF53098">
    <property type="entry name" value="Ribonuclease H-like"/>
    <property type="match status" value="1"/>
</dbReference>
<evidence type="ECO:0000313" key="5">
    <source>
        <dbReference type="EMBL" id="MFG6433450.1"/>
    </source>
</evidence>
<evidence type="ECO:0000259" key="3">
    <source>
        <dbReference type="PROSITE" id="PS50532"/>
    </source>
</evidence>
<feature type="domain" description="HTH IS408-type" evidence="3">
    <location>
        <begin position="11"/>
        <end position="91"/>
    </location>
</feature>
<evidence type="ECO:0000259" key="4">
    <source>
        <dbReference type="PROSITE" id="PS50994"/>
    </source>
</evidence>
<dbReference type="PANTHER" id="PTHR35004:SF8">
    <property type="entry name" value="TRANSPOSASE RV3428C-RELATED"/>
    <property type="match status" value="1"/>
</dbReference>
<dbReference type="PROSITE" id="PS50532">
    <property type="entry name" value="HTH_IS408"/>
    <property type="match status" value="1"/>
</dbReference>
<keyword evidence="6" id="KW-1185">Reference proteome</keyword>
<dbReference type="InterPro" id="IPR017895">
    <property type="entry name" value="HTH_IS408/IS1162_type"/>
</dbReference>
<proteinExistence type="inferred from homology"/>
<dbReference type="PROSITE" id="PS50994">
    <property type="entry name" value="INTEGRASE"/>
    <property type="match status" value="1"/>
</dbReference>
<sequence length="516" mass="56885">MPTPRVLMSKIRQALQLLADASLSTRQVAAALGISKTTVSEIAMYARDAGVGWPQSATLSDEELQARLYPPPRPRSSTRLEPDYATLHQELKRPGVTLQLLWEEYRAGAGAAAYRYSAFCEKYRAWAKSLKRSMRQIHPGGERLFVDYAGQTVPVVDAGTGEIRSAQVFVAVLGASNYTYACATWQQTAADWVGAIIATLTFIGGVPKLLVPDQPRALIANPDAYEPVTARLMQELGEHYGVAVLPARPGRPQDKAKVEVGVQVVERWILARMRHRRFFSLVELNRAIAQLLADLNQRPFKKLPGCRAVAFAALDAPALKPLPATPMVLAQFKPARVNIDYHVAFEGHYYSVPHQHVGTAVELRITAGTLEVLLRRQRIAAHALNHHVGGFTTVAEHMPASHRAHRQWTPAKLIGWGERIGAATAGVVRWQMEHRTHPEQGYRACLGLMRLAREYGDERLEAACARAQSIRAPHYRSVKSILASGLDRQGSSLLGGDTASMPAHDNVRGPSYYGHH</sequence>
<dbReference type="InterPro" id="IPR001584">
    <property type="entry name" value="Integrase_cat-core"/>
</dbReference>
<name>A0ABW7FCU0_9BURK</name>
<dbReference type="NCBIfam" id="NF033546">
    <property type="entry name" value="transpos_IS21"/>
    <property type="match status" value="1"/>
</dbReference>